<evidence type="ECO:0000256" key="6">
    <source>
        <dbReference type="ARBA" id="ARBA00022989"/>
    </source>
</evidence>
<evidence type="ECO:0000256" key="4">
    <source>
        <dbReference type="ARBA" id="ARBA00022475"/>
    </source>
</evidence>
<feature type="transmembrane region" description="Helical" evidence="9">
    <location>
        <begin position="229"/>
        <end position="250"/>
    </location>
</feature>
<dbReference type="EMBL" id="BMVG01000001">
    <property type="protein sequence ID" value="GHD98297.1"/>
    <property type="molecule type" value="Genomic_DNA"/>
</dbReference>
<dbReference type="CDD" id="cd17502">
    <property type="entry name" value="MFS_Azr1_MDR_like"/>
    <property type="match status" value="1"/>
</dbReference>
<evidence type="ECO:0000313" key="11">
    <source>
        <dbReference type="EMBL" id="GHD98297.1"/>
    </source>
</evidence>
<dbReference type="GO" id="GO:0022857">
    <property type="term" value="F:transmembrane transporter activity"/>
    <property type="evidence" value="ECO:0007669"/>
    <property type="project" value="InterPro"/>
</dbReference>
<evidence type="ECO:0000256" key="1">
    <source>
        <dbReference type="ARBA" id="ARBA00004651"/>
    </source>
</evidence>
<dbReference type="InterPro" id="IPR036388">
    <property type="entry name" value="WH-like_DNA-bd_sf"/>
</dbReference>
<evidence type="ECO:0000313" key="12">
    <source>
        <dbReference type="Proteomes" id="UP000655443"/>
    </source>
</evidence>
<protein>
    <submittedName>
        <fullName evidence="11">EmrB/QacA family drug resistance transporter</fullName>
    </submittedName>
</protein>
<feature type="domain" description="Major facilitator superfamily (MFS) profile" evidence="10">
    <location>
        <begin position="139"/>
        <end position="621"/>
    </location>
</feature>
<reference evidence="11" key="2">
    <citation type="submission" date="2020-09" db="EMBL/GenBank/DDBJ databases">
        <authorList>
            <person name="Sun Q."/>
            <person name="Ohkuma M."/>
        </authorList>
    </citation>
    <scope>NUCLEOTIDE SEQUENCE</scope>
    <source>
        <strain evidence="11">JCM 4714</strain>
    </source>
</reference>
<feature type="transmembrane region" description="Helical" evidence="9">
    <location>
        <begin position="433"/>
        <end position="451"/>
    </location>
</feature>
<keyword evidence="3" id="KW-0813">Transport</keyword>
<evidence type="ECO:0000256" key="8">
    <source>
        <dbReference type="SAM" id="MobiDB-lite"/>
    </source>
</evidence>
<evidence type="ECO:0000256" key="7">
    <source>
        <dbReference type="ARBA" id="ARBA00023136"/>
    </source>
</evidence>
<name>A0A919CZ55_9ACTN</name>
<dbReference type="AlphaFoldDB" id="A0A919CZ55"/>
<dbReference type="InterPro" id="IPR036259">
    <property type="entry name" value="MFS_trans_sf"/>
</dbReference>
<feature type="compositionally biased region" description="Low complexity" evidence="8">
    <location>
        <begin position="16"/>
        <end position="41"/>
    </location>
</feature>
<comment type="caution">
    <text evidence="11">The sequence shown here is derived from an EMBL/GenBank/DDBJ whole genome shotgun (WGS) entry which is preliminary data.</text>
</comment>
<feature type="transmembrane region" description="Helical" evidence="9">
    <location>
        <begin position="292"/>
        <end position="313"/>
    </location>
</feature>
<evidence type="ECO:0000256" key="9">
    <source>
        <dbReference type="SAM" id="Phobius"/>
    </source>
</evidence>
<evidence type="ECO:0000256" key="3">
    <source>
        <dbReference type="ARBA" id="ARBA00022448"/>
    </source>
</evidence>
<dbReference type="NCBIfam" id="TIGR00711">
    <property type="entry name" value="efflux_EmrB"/>
    <property type="match status" value="1"/>
</dbReference>
<keyword evidence="12" id="KW-1185">Reference proteome</keyword>
<keyword evidence="5 9" id="KW-0812">Transmembrane</keyword>
<dbReference type="Gene3D" id="1.20.1720.10">
    <property type="entry name" value="Multidrug resistance protein D"/>
    <property type="match status" value="1"/>
</dbReference>
<feature type="transmembrane region" description="Helical" evidence="9">
    <location>
        <begin position="173"/>
        <end position="192"/>
    </location>
</feature>
<feature type="compositionally biased region" description="Basic and acidic residues" evidence="8">
    <location>
        <begin position="99"/>
        <end position="110"/>
    </location>
</feature>
<accession>A0A919CZ55</accession>
<evidence type="ECO:0000259" key="10">
    <source>
        <dbReference type="PROSITE" id="PS50850"/>
    </source>
</evidence>
<dbReference type="InterPro" id="IPR020846">
    <property type="entry name" value="MFS_dom"/>
</dbReference>
<dbReference type="InterPro" id="IPR036390">
    <property type="entry name" value="WH_DNA-bd_sf"/>
</dbReference>
<proteinExistence type="inferred from homology"/>
<dbReference type="GO" id="GO:0005886">
    <property type="term" value="C:plasma membrane"/>
    <property type="evidence" value="ECO:0007669"/>
    <property type="project" value="UniProtKB-SubCell"/>
</dbReference>
<feature type="transmembrane region" description="Helical" evidence="9">
    <location>
        <begin position="325"/>
        <end position="344"/>
    </location>
</feature>
<dbReference type="InterPro" id="IPR011701">
    <property type="entry name" value="MFS"/>
</dbReference>
<dbReference type="PANTHER" id="PTHR23501:SF197">
    <property type="entry name" value="COMD"/>
    <property type="match status" value="1"/>
</dbReference>
<dbReference type="SUPFAM" id="SSF103473">
    <property type="entry name" value="MFS general substrate transporter"/>
    <property type="match status" value="1"/>
</dbReference>
<feature type="transmembrane region" description="Helical" evidence="9">
    <location>
        <begin position="394"/>
        <end position="413"/>
    </location>
</feature>
<feature type="region of interest" description="Disordered" evidence="8">
    <location>
        <begin position="89"/>
        <end position="110"/>
    </location>
</feature>
<gene>
    <name evidence="11" type="ORF">GCM10010339_04910</name>
</gene>
<feature type="transmembrane region" description="Helical" evidence="9">
    <location>
        <begin position="262"/>
        <end position="280"/>
    </location>
</feature>
<comment type="subcellular location">
    <subcellularLocation>
        <location evidence="1">Cell membrane</location>
        <topology evidence="1">Multi-pass membrane protein</topology>
    </subcellularLocation>
</comment>
<dbReference type="PRINTS" id="PR01036">
    <property type="entry name" value="TCRTETB"/>
</dbReference>
<feature type="transmembrane region" description="Helical" evidence="9">
    <location>
        <begin position="598"/>
        <end position="616"/>
    </location>
</feature>
<dbReference type="Gene3D" id="1.10.10.10">
    <property type="entry name" value="Winged helix-like DNA-binding domain superfamily/Winged helix DNA-binding domain"/>
    <property type="match status" value="1"/>
</dbReference>
<feature type="region of interest" description="Disordered" evidence="8">
    <location>
        <begin position="1"/>
        <end position="70"/>
    </location>
</feature>
<feature type="transmembrane region" description="Helical" evidence="9">
    <location>
        <begin position="350"/>
        <end position="373"/>
    </location>
</feature>
<feature type="transmembrane region" description="Helical" evidence="9">
    <location>
        <begin position="489"/>
        <end position="512"/>
    </location>
</feature>
<dbReference type="SUPFAM" id="SSF46785">
    <property type="entry name" value="Winged helix' DNA-binding domain"/>
    <property type="match status" value="1"/>
</dbReference>
<feature type="transmembrane region" description="Helical" evidence="9">
    <location>
        <begin position="458"/>
        <end position="477"/>
    </location>
</feature>
<dbReference type="InterPro" id="IPR004638">
    <property type="entry name" value="EmrB-like"/>
</dbReference>
<feature type="transmembrane region" description="Helical" evidence="9">
    <location>
        <begin position="204"/>
        <end position="223"/>
    </location>
</feature>
<dbReference type="FunFam" id="1.20.1720.10:FF:000004">
    <property type="entry name" value="EmrB/QacA family drug resistance transporter"/>
    <property type="match status" value="1"/>
</dbReference>
<sequence length="793" mass="84611">MAPERGSVTSTYGRIRSGSKSSAAAASAVRVSRSASAARRVQSQDGLRSGPRGAPHSGQVRPSESLTRSPFPLANLRDYAHLLHIRRRKRRTQQAINGDTDHHGGGASEPREVSMALDTHGTDKQAAAAEHVSGNVLVSIGALLLGLLLAALDQTIVSTALPTIVSDLGGLEHLSWVVTAYLLASTAATPLWGKLGDQYGRKRLFQTAIVIFLVGSALCGMAQNMGELIGFRALQGLGGGGLMVLSMAIVGDLVPPRERGRYQGLFGAVFGATSVLGPLLGGVFTEQLSWRWVFYVNLPVGVVALAVIATALHIPRRTAHHVIDYLGTFLIAAVATCLVLVASLGGTTWAWGSAQIIGLAVLGVLLAVAFVAVERRAAEPVLPLKLFRIRTFTLSAVISFIVGFAMFGAMTYLPTFLQVVHGISPTLSGVHMLPMVLGLLLSSTISGQIVSRTGRWKVFPVTGTAVTTIGLLLLHRLDEHSPTAEMSVYFFVFGLGLGLVMQVLVLIVQNAVSYEDLGVATSGATFFRSIGASFGVAIFGTVFASRLGDKLAAAFRGVQLPHGATSDALKADPRGITTLPTALRPAALHAYASAITDVFLYAAPVAALGFLLAWFLKEDRLRGSVTAPDASETIPPNPVQRSSYDECSRALSLLGTREGRREVYRTITERAGYDLLPAASWMLLRIRKYGSIEPGVLAERSPVPLDVVLAAARQVEERRLAERRGLELYLTESGREVAERLAAAREESLAELLGDWWQPGRTTDLTQLVKELTGELCGTERERPHDGSSTKVS</sequence>
<reference evidence="11" key="1">
    <citation type="journal article" date="2014" name="Int. J. Syst. Evol. Microbiol.">
        <title>Complete genome sequence of Corynebacterium casei LMG S-19264T (=DSM 44701T), isolated from a smear-ripened cheese.</title>
        <authorList>
            <consortium name="US DOE Joint Genome Institute (JGI-PGF)"/>
            <person name="Walter F."/>
            <person name="Albersmeier A."/>
            <person name="Kalinowski J."/>
            <person name="Ruckert C."/>
        </authorList>
    </citation>
    <scope>NUCLEOTIDE SEQUENCE</scope>
    <source>
        <strain evidence="11">JCM 4714</strain>
    </source>
</reference>
<dbReference type="PANTHER" id="PTHR23501">
    <property type="entry name" value="MAJOR FACILITATOR SUPERFAMILY"/>
    <property type="match status" value="1"/>
</dbReference>
<feature type="transmembrane region" description="Helical" evidence="9">
    <location>
        <begin position="134"/>
        <end position="153"/>
    </location>
</feature>
<comment type="similarity">
    <text evidence="2">Belongs to the major facilitator superfamily. TCR/Tet family.</text>
</comment>
<evidence type="ECO:0000256" key="5">
    <source>
        <dbReference type="ARBA" id="ARBA00022692"/>
    </source>
</evidence>
<evidence type="ECO:0000256" key="2">
    <source>
        <dbReference type="ARBA" id="ARBA00007520"/>
    </source>
</evidence>
<dbReference type="Proteomes" id="UP000655443">
    <property type="component" value="Unassembled WGS sequence"/>
</dbReference>
<dbReference type="Gene3D" id="1.20.1250.20">
    <property type="entry name" value="MFS general substrate transporter like domains"/>
    <property type="match status" value="1"/>
</dbReference>
<dbReference type="PROSITE" id="PS50850">
    <property type="entry name" value="MFS"/>
    <property type="match status" value="1"/>
</dbReference>
<keyword evidence="7 9" id="KW-0472">Membrane</keyword>
<organism evidence="11 12">
    <name type="scientific">Streptomyces alanosinicus</name>
    <dbReference type="NCBI Taxonomy" id="68171"/>
    <lineage>
        <taxon>Bacteria</taxon>
        <taxon>Bacillati</taxon>
        <taxon>Actinomycetota</taxon>
        <taxon>Actinomycetes</taxon>
        <taxon>Kitasatosporales</taxon>
        <taxon>Streptomycetaceae</taxon>
        <taxon>Streptomyces</taxon>
    </lineage>
</organism>
<keyword evidence="6 9" id="KW-1133">Transmembrane helix</keyword>
<feature type="transmembrane region" description="Helical" evidence="9">
    <location>
        <begin position="524"/>
        <end position="544"/>
    </location>
</feature>
<keyword evidence="4" id="KW-1003">Cell membrane</keyword>
<dbReference type="Pfam" id="PF07690">
    <property type="entry name" value="MFS_1"/>
    <property type="match status" value="1"/>
</dbReference>